<evidence type="ECO:0000256" key="1">
    <source>
        <dbReference type="SAM" id="Phobius"/>
    </source>
</evidence>
<gene>
    <name evidence="2" type="ORF">A3C07_00085</name>
</gene>
<feature type="transmembrane region" description="Helical" evidence="1">
    <location>
        <begin position="150"/>
        <end position="168"/>
    </location>
</feature>
<evidence type="ECO:0000313" key="2">
    <source>
        <dbReference type="EMBL" id="OHA00196.1"/>
    </source>
</evidence>
<proteinExistence type="predicted"/>
<accession>A0A1G2KLC5</accession>
<feature type="transmembrane region" description="Helical" evidence="1">
    <location>
        <begin position="44"/>
        <end position="64"/>
    </location>
</feature>
<dbReference type="Proteomes" id="UP000179023">
    <property type="component" value="Unassembled WGS sequence"/>
</dbReference>
<organism evidence="2 3">
    <name type="scientific">Candidatus Sungbacteria bacterium RIFCSPHIGHO2_02_FULL_47_11</name>
    <dbReference type="NCBI Taxonomy" id="1802270"/>
    <lineage>
        <taxon>Bacteria</taxon>
        <taxon>Candidatus Sungiibacteriota</taxon>
    </lineage>
</organism>
<comment type="caution">
    <text evidence="2">The sequence shown here is derived from an EMBL/GenBank/DDBJ whole genome shotgun (WGS) entry which is preliminary data.</text>
</comment>
<evidence type="ECO:0000313" key="3">
    <source>
        <dbReference type="Proteomes" id="UP000179023"/>
    </source>
</evidence>
<feature type="transmembrane region" description="Helical" evidence="1">
    <location>
        <begin position="107"/>
        <end position="130"/>
    </location>
</feature>
<dbReference type="STRING" id="1802270.A3C07_00085"/>
<protein>
    <submittedName>
        <fullName evidence="2">Uncharacterized protein</fullName>
    </submittedName>
</protein>
<keyword evidence="1" id="KW-1133">Transmembrane helix</keyword>
<reference evidence="2 3" key="1">
    <citation type="journal article" date="2016" name="Nat. Commun.">
        <title>Thousands of microbial genomes shed light on interconnected biogeochemical processes in an aquifer system.</title>
        <authorList>
            <person name="Anantharaman K."/>
            <person name="Brown C.T."/>
            <person name="Hug L.A."/>
            <person name="Sharon I."/>
            <person name="Castelle C.J."/>
            <person name="Probst A.J."/>
            <person name="Thomas B.C."/>
            <person name="Singh A."/>
            <person name="Wilkins M.J."/>
            <person name="Karaoz U."/>
            <person name="Brodie E.L."/>
            <person name="Williams K.H."/>
            <person name="Hubbard S.S."/>
            <person name="Banfield J.F."/>
        </authorList>
    </citation>
    <scope>NUCLEOTIDE SEQUENCE [LARGE SCALE GENOMIC DNA]</scope>
</reference>
<sequence length="171" mass="19188">MLESIPQAATVINVLSHPTWDIVVIFALIAGGFFYGISAGKSRIAATLLYTYVAFGVFSVLPLSSWFKGFNEVEELWVKTGIFLGLFLLLAFALGSRKNRGFAPASAWWKIFLLSFLQMGLVIHILLSFLPPGRFELAPITKTVFANPAYTIWWFLAPLLVLIFLRRIENE</sequence>
<dbReference type="AlphaFoldDB" id="A0A1G2KLC5"/>
<dbReference type="EMBL" id="MHQI01000023">
    <property type="protein sequence ID" value="OHA00196.1"/>
    <property type="molecule type" value="Genomic_DNA"/>
</dbReference>
<feature type="transmembrane region" description="Helical" evidence="1">
    <location>
        <begin position="76"/>
        <end position="95"/>
    </location>
</feature>
<feature type="transmembrane region" description="Helical" evidence="1">
    <location>
        <begin position="20"/>
        <end position="37"/>
    </location>
</feature>
<keyword evidence="1" id="KW-0812">Transmembrane</keyword>
<keyword evidence="1" id="KW-0472">Membrane</keyword>
<name>A0A1G2KLC5_9BACT</name>